<reference evidence="6 7" key="1">
    <citation type="journal article" date="2015" name="PeerJ">
        <title>First genomic representation of candidate bacterial phylum KSB3 points to enhanced environmental sensing as a trigger of wastewater bulking.</title>
        <authorList>
            <person name="Sekiguchi Y."/>
            <person name="Ohashi A."/>
            <person name="Parks D.H."/>
            <person name="Yamauchi T."/>
            <person name="Tyson G.W."/>
            <person name="Hugenholtz P."/>
        </authorList>
    </citation>
    <scope>NUCLEOTIDE SEQUENCE [LARGE SCALE GENOMIC DNA]</scope>
</reference>
<dbReference type="SMART" id="SM00849">
    <property type="entry name" value="Lactamase_B"/>
    <property type="match status" value="1"/>
</dbReference>
<evidence type="ECO:0000259" key="5">
    <source>
        <dbReference type="SMART" id="SM00849"/>
    </source>
</evidence>
<dbReference type="STRING" id="1499967.U27_00760"/>
<evidence type="ECO:0000256" key="3">
    <source>
        <dbReference type="ARBA" id="ARBA00022801"/>
    </source>
</evidence>
<dbReference type="HOGENOM" id="CLU_030571_5_4_0"/>
<dbReference type="Proteomes" id="UP000030661">
    <property type="component" value="Unassembled WGS sequence"/>
</dbReference>
<proteinExistence type="predicted"/>
<organism evidence="6 7">
    <name type="scientific">Vecturithrix granuli</name>
    <dbReference type="NCBI Taxonomy" id="1499967"/>
    <lineage>
        <taxon>Bacteria</taxon>
        <taxon>Candidatus Moduliflexota</taxon>
        <taxon>Candidatus Vecturitrichia</taxon>
        <taxon>Candidatus Vecturitrichales</taxon>
        <taxon>Candidatus Vecturitrichaceae</taxon>
        <taxon>Candidatus Vecturithrix</taxon>
    </lineage>
</organism>
<evidence type="ECO:0000313" key="7">
    <source>
        <dbReference type="Proteomes" id="UP000030661"/>
    </source>
</evidence>
<dbReference type="Gene3D" id="3.60.15.10">
    <property type="entry name" value="Ribonuclease Z/Hydroxyacylglutathione hydrolase-like"/>
    <property type="match status" value="1"/>
</dbReference>
<dbReference type="eggNOG" id="COG0491">
    <property type="taxonomic scope" value="Bacteria"/>
</dbReference>
<dbReference type="InterPro" id="IPR001279">
    <property type="entry name" value="Metallo-B-lactamas"/>
</dbReference>
<evidence type="ECO:0000313" key="6">
    <source>
        <dbReference type="EMBL" id="GAK60862.1"/>
    </source>
</evidence>
<comment type="cofactor">
    <cofactor evidence="1">
        <name>Zn(2+)</name>
        <dbReference type="ChEBI" id="CHEBI:29105"/>
    </cofactor>
</comment>
<dbReference type="GO" id="GO:0046872">
    <property type="term" value="F:metal ion binding"/>
    <property type="evidence" value="ECO:0007669"/>
    <property type="project" value="UniProtKB-KW"/>
</dbReference>
<gene>
    <name evidence="6" type="ORF">U27_00760</name>
</gene>
<evidence type="ECO:0000256" key="2">
    <source>
        <dbReference type="ARBA" id="ARBA00022723"/>
    </source>
</evidence>
<feature type="domain" description="Metallo-beta-lactamase" evidence="5">
    <location>
        <begin position="12"/>
        <end position="189"/>
    </location>
</feature>
<dbReference type="PANTHER" id="PTHR46233">
    <property type="entry name" value="HYDROXYACYLGLUTATHIONE HYDROLASE GLOC"/>
    <property type="match status" value="1"/>
</dbReference>
<keyword evidence="3" id="KW-0378">Hydrolase</keyword>
<dbReference type="EMBL" id="DF820475">
    <property type="protein sequence ID" value="GAK60862.1"/>
    <property type="molecule type" value="Genomic_DNA"/>
</dbReference>
<evidence type="ECO:0000256" key="4">
    <source>
        <dbReference type="ARBA" id="ARBA00022833"/>
    </source>
</evidence>
<accession>A0A081C8F7</accession>
<dbReference type="InterPro" id="IPR036866">
    <property type="entry name" value="RibonucZ/Hydroxyglut_hydro"/>
</dbReference>
<keyword evidence="4" id="KW-0862">Zinc</keyword>
<sequence>MFIDTVVVGPLQENSYVVACEQSKEAVIIDPGAEAERIYRVVTFHGFRLKYIMNTHGHLDHIGGIADLVSKTGAPFLLHQADLYLIENIDQEPLQAYLQVPTPPAPQQLLQDGDRITVGSLEFQVLHTPGHTPGSVCFLTGNVLFSGDTLFANSIGRTDLPGGNHEQLLASIREKLFPLDDSVRVYPGHGNATTIGMERGYNPFF</sequence>
<keyword evidence="2" id="KW-0479">Metal-binding</keyword>
<keyword evidence="7" id="KW-1185">Reference proteome</keyword>
<dbReference type="InterPro" id="IPR051453">
    <property type="entry name" value="MBL_Glyoxalase_II"/>
</dbReference>
<dbReference type="SUPFAM" id="SSF56281">
    <property type="entry name" value="Metallo-hydrolase/oxidoreductase"/>
    <property type="match status" value="1"/>
</dbReference>
<name>A0A081C8F7_VECG1</name>
<dbReference type="CDD" id="cd06262">
    <property type="entry name" value="metallo-hydrolase-like_MBL-fold"/>
    <property type="match status" value="1"/>
</dbReference>
<dbReference type="Pfam" id="PF00753">
    <property type="entry name" value="Lactamase_B"/>
    <property type="match status" value="1"/>
</dbReference>
<evidence type="ECO:0000256" key="1">
    <source>
        <dbReference type="ARBA" id="ARBA00001947"/>
    </source>
</evidence>
<dbReference type="AlphaFoldDB" id="A0A081C8F7"/>
<dbReference type="PANTHER" id="PTHR46233:SF3">
    <property type="entry name" value="HYDROXYACYLGLUTATHIONE HYDROLASE GLOC"/>
    <property type="match status" value="1"/>
</dbReference>
<protein>
    <submittedName>
        <fullName evidence="6">Uncharacterized protein aq_2135</fullName>
    </submittedName>
</protein>
<dbReference type="GO" id="GO:0016787">
    <property type="term" value="F:hydrolase activity"/>
    <property type="evidence" value="ECO:0007669"/>
    <property type="project" value="UniProtKB-KW"/>
</dbReference>